<evidence type="ECO:0000313" key="6">
    <source>
        <dbReference type="EMBL" id="MBD7980486.1"/>
    </source>
</evidence>
<evidence type="ECO:0000313" key="7">
    <source>
        <dbReference type="Proteomes" id="UP000655570"/>
    </source>
</evidence>
<evidence type="ECO:0000256" key="1">
    <source>
        <dbReference type="ARBA" id="ARBA00023015"/>
    </source>
</evidence>
<feature type="DNA-binding region" description="H-T-H motif" evidence="4">
    <location>
        <begin position="40"/>
        <end position="59"/>
    </location>
</feature>
<dbReference type="PROSITE" id="PS01081">
    <property type="entry name" value="HTH_TETR_1"/>
    <property type="match status" value="1"/>
</dbReference>
<organism evidence="6 7">
    <name type="scientific">Oerskovia merdavium</name>
    <dbReference type="NCBI Taxonomy" id="2762227"/>
    <lineage>
        <taxon>Bacteria</taxon>
        <taxon>Bacillati</taxon>
        <taxon>Actinomycetota</taxon>
        <taxon>Actinomycetes</taxon>
        <taxon>Micrococcales</taxon>
        <taxon>Cellulomonadaceae</taxon>
        <taxon>Oerskovia</taxon>
    </lineage>
</organism>
<dbReference type="PRINTS" id="PR00455">
    <property type="entry name" value="HTHTETR"/>
</dbReference>
<dbReference type="PROSITE" id="PS50977">
    <property type="entry name" value="HTH_TETR_2"/>
    <property type="match status" value="1"/>
</dbReference>
<comment type="caution">
    <text evidence="6">The sequence shown here is derived from an EMBL/GenBank/DDBJ whole genome shotgun (WGS) entry which is preliminary data.</text>
</comment>
<dbReference type="Gene3D" id="1.10.10.60">
    <property type="entry name" value="Homeodomain-like"/>
    <property type="match status" value="1"/>
</dbReference>
<dbReference type="Gene3D" id="1.10.357.10">
    <property type="entry name" value="Tetracycline Repressor, domain 2"/>
    <property type="match status" value="1"/>
</dbReference>
<dbReference type="InterPro" id="IPR023772">
    <property type="entry name" value="DNA-bd_HTH_TetR-type_CS"/>
</dbReference>
<dbReference type="InterPro" id="IPR009057">
    <property type="entry name" value="Homeodomain-like_sf"/>
</dbReference>
<dbReference type="Proteomes" id="UP000655570">
    <property type="component" value="Unassembled WGS sequence"/>
</dbReference>
<dbReference type="PANTHER" id="PTHR30055:SF238">
    <property type="entry name" value="MYCOFACTOCIN BIOSYNTHESIS TRANSCRIPTIONAL REGULATOR MFTR-RELATED"/>
    <property type="match status" value="1"/>
</dbReference>
<proteinExistence type="predicted"/>
<evidence type="ECO:0000256" key="2">
    <source>
        <dbReference type="ARBA" id="ARBA00023125"/>
    </source>
</evidence>
<dbReference type="InterPro" id="IPR001647">
    <property type="entry name" value="HTH_TetR"/>
</dbReference>
<dbReference type="RefSeq" id="WP_191802323.1">
    <property type="nucleotide sequence ID" value="NZ_JACSQF010000006.1"/>
</dbReference>
<dbReference type="SUPFAM" id="SSF46689">
    <property type="entry name" value="Homeodomain-like"/>
    <property type="match status" value="1"/>
</dbReference>
<dbReference type="EMBL" id="JACSQF010000006">
    <property type="protein sequence ID" value="MBD7980486.1"/>
    <property type="molecule type" value="Genomic_DNA"/>
</dbReference>
<sequence>MTDTSSATGGLRALARASVRTAIADRALQLFDEQGYDETTVDDIAAAMGISGRTFFRYFATKEDVVIGDLIIGGAALRDRVAALIVEQAPWHALHGAMREGAEEIDANPVRWRRTMRVINSTASLRARNIEKHLTSSALLTPVMSGHVAPDPRLGDLPARVVVSSAFACLDSALTSWTTADGSVSLVDTLDIAFAARLDQTAVR</sequence>
<dbReference type="PANTHER" id="PTHR30055">
    <property type="entry name" value="HTH-TYPE TRANSCRIPTIONAL REGULATOR RUTR"/>
    <property type="match status" value="1"/>
</dbReference>
<feature type="domain" description="HTH tetR-type" evidence="5">
    <location>
        <begin position="17"/>
        <end position="77"/>
    </location>
</feature>
<keyword evidence="3" id="KW-0804">Transcription</keyword>
<dbReference type="Pfam" id="PF00440">
    <property type="entry name" value="TetR_N"/>
    <property type="match status" value="1"/>
</dbReference>
<keyword evidence="2 4" id="KW-0238">DNA-binding</keyword>
<gene>
    <name evidence="6" type="ORF">H9641_07125</name>
</gene>
<keyword evidence="1" id="KW-0805">Transcription regulation</keyword>
<evidence type="ECO:0000256" key="3">
    <source>
        <dbReference type="ARBA" id="ARBA00023163"/>
    </source>
</evidence>
<dbReference type="Pfam" id="PF17754">
    <property type="entry name" value="TetR_C_14"/>
    <property type="match status" value="1"/>
</dbReference>
<reference evidence="6 7" key="1">
    <citation type="submission" date="2020-08" db="EMBL/GenBank/DDBJ databases">
        <title>A Genomic Blueprint of the Chicken Gut Microbiome.</title>
        <authorList>
            <person name="Gilroy R."/>
            <person name="Ravi A."/>
            <person name="Getino M."/>
            <person name="Pursley I."/>
            <person name="Horton D.L."/>
            <person name="Alikhan N.-F."/>
            <person name="Baker D."/>
            <person name="Gharbi K."/>
            <person name="Hall N."/>
            <person name="Watson M."/>
            <person name="Adriaenssens E.M."/>
            <person name="Foster-Nyarko E."/>
            <person name="Jarju S."/>
            <person name="Secka A."/>
            <person name="Antonio M."/>
            <person name="Oren A."/>
            <person name="Chaudhuri R."/>
            <person name="La Ragione R.M."/>
            <person name="Hildebrand F."/>
            <person name="Pallen M.J."/>
        </authorList>
    </citation>
    <scope>NUCLEOTIDE SEQUENCE [LARGE SCALE GENOMIC DNA]</scope>
    <source>
        <strain evidence="6 7">Sa2CUA9</strain>
    </source>
</reference>
<name>A0ABR8TXG4_9CELL</name>
<dbReference type="InterPro" id="IPR041347">
    <property type="entry name" value="MftR_C"/>
</dbReference>
<dbReference type="InterPro" id="IPR050109">
    <property type="entry name" value="HTH-type_TetR-like_transc_reg"/>
</dbReference>
<evidence type="ECO:0000256" key="4">
    <source>
        <dbReference type="PROSITE-ProRule" id="PRU00335"/>
    </source>
</evidence>
<protein>
    <submittedName>
        <fullName evidence="6">TetR family transcriptional regulator</fullName>
    </submittedName>
</protein>
<accession>A0ABR8TXG4</accession>
<evidence type="ECO:0000259" key="5">
    <source>
        <dbReference type="PROSITE" id="PS50977"/>
    </source>
</evidence>
<keyword evidence="7" id="KW-1185">Reference proteome</keyword>